<dbReference type="InterPro" id="IPR018189">
    <property type="entry name" value="Phosphoglucose_isomerase_CS"/>
</dbReference>
<protein>
    <recommendedName>
        <fullName evidence="7">Glucose-6-phosphate isomerase</fullName>
        <shortName evidence="7">GPI</shortName>
        <ecNumber evidence="7">5.3.1.9</ecNumber>
    </recommendedName>
    <alternativeName>
        <fullName evidence="7">Phosphoglucose isomerase</fullName>
        <shortName evidence="7">PGI</shortName>
    </alternativeName>
    <alternativeName>
        <fullName evidence="7">Phosphohexose isomerase</fullName>
        <shortName evidence="7">PHI</shortName>
    </alternativeName>
</protein>
<dbReference type="Gene3D" id="3.40.50.10490">
    <property type="entry name" value="Glucose-6-phosphate isomerase like protein, domain 1"/>
    <property type="match status" value="2"/>
</dbReference>
<dbReference type="PROSITE" id="PS51463">
    <property type="entry name" value="P_GLUCOSE_ISOMERASE_3"/>
    <property type="match status" value="1"/>
</dbReference>
<feature type="active site" description="Proton donor" evidence="7">
    <location>
        <position position="359"/>
    </location>
</feature>
<dbReference type="UniPathway" id="UPA00109">
    <property type="reaction ID" value="UER00181"/>
</dbReference>
<dbReference type="CDD" id="cd05016">
    <property type="entry name" value="SIS_PGI_2"/>
    <property type="match status" value="1"/>
</dbReference>
<dbReference type="GO" id="GO:0048029">
    <property type="term" value="F:monosaccharide binding"/>
    <property type="evidence" value="ECO:0007669"/>
    <property type="project" value="TreeGrafter"/>
</dbReference>
<evidence type="ECO:0000256" key="4">
    <source>
        <dbReference type="ARBA" id="ARBA00023152"/>
    </source>
</evidence>
<organism evidence="9 10">
    <name type="scientific">Aquariibacter albus</name>
    <dbReference type="NCBI Taxonomy" id="2759899"/>
    <lineage>
        <taxon>Bacteria</taxon>
        <taxon>Pseudomonadati</taxon>
        <taxon>Pseudomonadota</taxon>
        <taxon>Betaproteobacteria</taxon>
        <taxon>Burkholderiales</taxon>
        <taxon>Sphaerotilaceae</taxon>
        <taxon>Aquariibacter</taxon>
    </lineage>
</organism>
<evidence type="ECO:0000313" key="9">
    <source>
        <dbReference type="EMBL" id="MBB1162209.1"/>
    </source>
</evidence>
<keyword evidence="3 7" id="KW-0312">Gluconeogenesis</keyword>
<keyword evidence="7" id="KW-0963">Cytoplasm</keyword>
<evidence type="ECO:0000256" key="7">
    <source>
        <dbReference type="HAMAP-Rule" id="MF_00473"/>
    </source>
</evidence>
<name>A0A839HS85_9BURK</name>
<evidence type="ECO:0000256" key="3">
    <source>
        <dbReference type="ARBA" id="ARBA00022432"/>
    </source>
</evidence>
<dbReference type="HAMAP" id="MF_00473">
    <property type="entry name" value="G6P_isomerase"/>
    <property type="match status" value="1"/>
</dbReference>
<dbReference type="GO" id="GO:0006096">
    <property type="term" value="P:glycolytic process"/>
    <property type="evidence" value="ECO:0007669"/>
    <property type="project" value="UniProtKB-UniRule"/>
</dbReference>
<dbReference type="PANTHER" id="PTHR11469:SF1">
    <property type="entry name" value="GLUCOSE-6-PHOSPHATE ISOMERASE"/>
    <property type="match status" value="1"/>
</dbReference>
<dbReference type="CDD" id="cd05015">
    <property type="entry name" value="SIS_PGI_1"/>
    <property type="match status" value="1"/>
</dbReference>
<dbReference type="Proteomes" id="UP000586093">
    <property type="component" value="Unassembled WGS sequence"/>
</dbReference>
<evidence type="ECO:0000256" key="2">
    <source>
        <dbReference type="ARBA" id="ARBA00006604"/>
    </source>
</evidence>
<comment type="similarity">
    <text evidence="2 7 8">Belongs to the GPI family.</text>
</comment>
<dbReference type="GO" id="GO:0004347">
    <property type="term" value="F:glucose-6-phosphate isomerase activity"/>
    <property type="evidence" value="ECO:0007669"/>
    <property type="project" value="UniProtKB-UniRule"/>
</dbReference>
<dbReference type="InterPro" id="IPR046348">
    <property type="entry name" value="SIS_dom_sf"/>
</dbReference>
<keyword evidence="10" id="KW-1185">Reference proteome</keyword>
<reference evidence="9 10" key="1">
    <citation type="submission" date="2020-08" db="EMBL/GenBank/DDBJ databases">
        <title>Aquariorum lacteus gen. nov., sp. nov., a new member of the family Comamonadaceae, isolated from freshwater aquarium.</title>
        <authorList>
            <person name="Chun S.-J."/>
        </authorList>
    </citation>
    <scope>NUCLEOTIDE SEQUENCE [LARGE SCALE GENOMIC DNA]</scope>
    <source>
        <strain evidence="9 10">SJAQ100</strain>
    </source>
</reference>
<dbReference type="GO" id="GO:0005829">
    <property type="term" value="C:cytosol"/>
    <property type="evidence" value="ECO:0007669"/>
    <property type="project" value="TreeGrafter"/>
</dbReference>
<comment type="subcellular location">
    <subcellularLocation>
        <location evidence="7">Cytoplasm</location>
    </subcellularLocation>
</comment>
<dbReference type="SUPFAM" id="SSF53697">
    <property type="entry name" value="SIS domain"/>
    <property type="match status" value="1"/>
</dbReference>
<keyword evidence="4 7" id="KW-0324">Glycolysis</keyword>
<keyword evidence="5 7" id="KW-0413">Isomerase</keyword>
<dbReference type="PRINTS" id="PR00662">
    <property type="entry name" value="G6PISOMERASE"/>
</dbReference>
<dbReference type="InterPro" id="IPR035476">
    <property type="entry name" value="SIS_PGI_1"/>
</dbReference>
<evidence type="ECO:0000256" key="6">
    <source>
        <dbReference type="ARBA" id="ARBA00029321"/>
    </source>
</evidence>
<sequence length="532" mass="57318">MPLPPFVPAPQRPAWHALARLAAQPQPHLRERLQQPGRAAAFQAAAAGLQLDYSRQALDRPELDALLALAEASGVQAQARAMAAGEPINATEDRAVLHLALRGDPAAPQPPWGRACAEQVEAELQRMLAAAEALRSGAWTGHDGQRFTDVVNLGIGGSDLGPRMVCEALLPMLPAEARPLRLHFVSNPDAWALQGALEGLDPARTAFILQSKTFTTQETLTLAASARRWLRDGGCPAERLDTHLLAVTAYPERAQAQGHAPERTLRIWDWVGGRYSVWSAIGLPVALALGAAAFRALLAGGRAMDAHFLDAPPARNLPLLMALFGVWNRNFLHCPTQLIVPYASLLGRFVPFVQQMDMESNGKSVQVDGAPAAVETGPIVWGGLGIDGQHAYFQLVHQGRHRIPVDFIGTRASGAGLPLAAEHDRVVRLNLQAQAEALAGGRDATDTAASLRAAGLDEATVQRLLPHRSFPGDRPSSIVWMDRLNPWTLGALIALYEHKVFCQAAIWGIHAYDQWGVELGKTMVQALEQADA</sequence>
<comment type="pathway">
    <text evidence="1 7 8">Carbohydrate degradation; glycolysis; D-glyceraldehyde 3-phosphate and glycerone phosphate from D-glucose: step 2/4.</text>
</comment>
<feature type="active site" evidence="7">
    <location>
        <position position="390"/>
    </location>
</feature>
<dbReference type="GO" id="GO:0097367">
    <property type="term" value="F:carbohydrate derivative binding"/>
    <property type="evidence" value="ECO:0007669"/>
    <property type="project" value="InterPro"/>
</dbReference>
<dbReference type="NCBIfam" id="NF001211">
    <property type="entry name" value="PRK00179.1"/>
    <property type="match status" value="1"/>
</dbReference>
<comment type="pathway">
    <text evidence="7">Carbohydrate biosynthesis; gluconeogenesis.</text>
</comment>
<dbReference type="InterPro" id="IPR001672">
    <property type="entry name" value="G6P_Isomerase"/>
</dbReference>
<dbReference type="Pfam" id="PF00342">
    <property type="entry name" value="PGI"/>
    <property type="match status" value="1"/>
</dbReference>
<dbReference type="UniPathway" id="UPA00138"/>
<dbReference type="EMBL" id="JACIVI010000003">
    <property type="protein sequence ID" value="MBB1162209.1"/>
    <property type="molecule type" value="Genomic_DNA"/>
</dbReference>
<gene>
    <name evidence="7 9" type="primary">pgi</name>
    <name evidence="9" type="ORF">H4F90_09465</name>
</gene>
<dbReference type="GO" id="GO:0006094">
    <property type="term" value="P:gluconeogenesis"/>
    <property type="evidence" value="ECO:0007669"/>
    <property type="project" value="UniProtKB-UniRule"/>
</dbReference>
<accession>A0A839HS85</accession>
<dbReference type="PANTHER" id="PTHR11469">
    <property type="entry name" value="GLUCOSE-6-PHOSPHATE ISOMERASE"/>
    <property type="match status" value="1"/>
</dbReference>
<dbReference type="PROSITE" id="PS00765">
    <property type="entry name" value="P_GLUCOSE_ISOMERASE_1"/>
    <property type="match status" value="1"/>
</dbReference>
<evidence type="ECO:0000256" key="1">
    <source>
        <dbReference type="ARBA" id="ARBA00004926"/>
    </source>
</evidence>
<dbReference type="EC" id="5.3.1.9" evidence="7"/>
<dbReference type="PROSITE" id="PS00174">
    <property type="entry name" value="P_GLUCOSE_ISOMERASE_2"/>
    <property type="match status" value="1"/>
</dbReference>
<evidence type="ECO:0000256" key="5">
    <source>
        <dbReference type="ARBA" id="ARBA00023235"/>
    </source>
</evidence>
<evidence type="ECO:0000313" key="10">
    <source>
        <dbReference type="Proteomes" id="UP000586093"/>
    </source>
</evidence>
<evidence type="ECO:0000256" key="8">
    <source>
        <dbReference type="RuleBase" id="RU000612"/>
    </source>
</evidence>
<dbReference type="InterPro" id="IPR035482">
    <property type="entry name" value="SIS_PGI_2"/>
</dbReference>
<comment type="caution">
    <text evidence="9">The sequence shown here is derived from an EMBL/GenBank/DDBJ whole genome shotgun (WGS) entry which is preliminary data.</text>
</comment>
<feature type="active site" evidence="7">
    <location>
        <position position="521"/>
    </location>
</feature>
<proteinExistence type="inferred from homology"/>
<comment type="catalytic activity">
    <reaction evidence="6 7 8">
        <text>alpha-D-glucose 6-phosphate = beta-D-fructose 6-phosphate</text>
        <dbReference type="Rhea" id="RHEA:11816"/>
        <dbReference type="ChEBI" id="CHEBI:57634"/>
        <dbReference type="ChEBI" id="CHEBI:58225"/>
        <dbReference type="EC" id="5.3.1.9"/>
    </reaction>
</comment>
<dbReference type="RefSeq" id="WP_182663911.1">
    <property type="nucleotide sequence ID" value="NZ_JACIVI010000003.1"/>
</dbReference>
<comment type="function">
    <text evidence="7">Catalyzes the reversible isomerization of glucose-6-phosphate to fructose-6-phosphate.</text>
</comment>
<dbReference type="GO" id="GO:0051156">
    <property type="term" value="P:glucose 6-phosphate metabolic process"/>
    <property type="evidence" value="ECO:0007669"/>
    <property type="project" value="TreeGrafter"/>
</dbReference>
<dbReference type="AlphaFoldDB" id="A0A839HS85"/>